<evidence type="ECO:0000259" key="9">
    <source>
        <dbReference type="Pfam" id="PF00580"/>
    </source>
</evidence>
<feature type="repeat" description="ANK" evidence="7">
    <location>
        <begin position="835"/>
        <end position="867"/>
    </location>
</feature>
<feature type="repeat" description="ANK" evidence="7">
    <location>
        <begin position="969"/>
        <end position="1001"/>
    </location>
</feature>
<dbReference type="InterPro" id="IPR014016">
    <property type="entry name" value="UvrD-like_ATP-bd"/>
</dbReference>
<sequence>MKLYYLRGALGAADLLAEHKKAIQQLLTGDYQSSNLEKLRGHEIYSFRLNDSARLLFTMQEFNNQRCLLLLEHLPTHDYEKSRFLKSGVLKRYIEKHFSEPAAALPPQLAFEPVPVNLNLDTIAGSEQLEVADYYQQHWLSLDLQQQQALKVALPAVCSGVAGSGKSCVALSLLNTQASLAQEKPAKPILYVTQSPKLSDNMRKSFQELPLPEDATAVLFKTIKELITEFCEVSLNDLVDKEDFSNWYDSYLKQEKTRARTKKEKPIPAINVETAYLECRIASGYTAEQYGALSNEQSSLAKDQRAWLHAAYTAYLQSLKGRGKVNPCFYLWQKLALFSLVVVDEAQDLSPMQLKMLSLLAEEGQIIYFMDSHQRLYDHKSIRPFLLQREGLGIKNHLELSLSYRSPLNVVAVANQVIALKLRLTGGLSDHYEPSRVEQVKESKGLGTVAVLEESELAAHAWLQEQSKQPHCVIVTAEAHLQEARSHFPESVLVMTPEQVKGLEFDVVIAYKLKDKPFFRTLRNELERLGDKPQPSHRPKDKEGSNASLAPAFHELYTCYTRTKQVLVLCEPEDNSEDNPFLQHIRPLVSTTALTDACLAQQTTGNWQERILELVLAGHQQAASLIYKNKLQDKSEVNWETYLATIKNTLSSNNNNTSSSPPIPAPSIKPSANQRPKTMSTNKKKKKSARNQAATNVNETNKGLNSTQNLIDSLMNDFTAPNLDVAFSVLNKISPKAVPLLIEQCLQHKFSKQFFAFLVNDAQLLQKITSDLRGLKDSRNKEKLRNLKKLTSAMLQDLDNDQNITPAYLVATKGLLPTLKILQELGADLAKANKNGATPAHIAAQRGHTDVLAFLLKSNPELVNVQAKNGITPVYCAAAGSKLQALKLLHTLGADLTKADKNGYTPAHIAAQSGHTEVLAFLLKIKPELANVQSNDGFTPAFCAAQEGKLRALELLHSFRVDLGKAGNDGATTAHMAAQNGHRDALEFLLKNNPELANVQSNDGFTPAYCAAQDGKLPILELLHTLGADLTKANNNGETPAHIAAQSGHTDVLAFLLKSKPELGNVQANDGTTPAYCAAAADKLPILELLHSLGMDLTKTNNEGFTPAHIAAQLGHTDVLAFLLKNKPESANVRSNNGFTLAYYAAMTHKLHVLELLHTFGADLTKANKDGRTPAHIAAQLGYTDVLVFLLKNNPELANVQTNDGNTPAYYAVITDKLHALELLHTLGADLTKANKDGATPAHAAAQFGYTDVLAFLLKNNPELGNVQDCKGITPAYYVAWTGILPSLKLLHTLGADLTKADKSGFTPAHIAALGRHRDALEFLLKNKPELANAQANDGTTPAYVAAVQGDTESLRVLISYRVNLDLTFQTTKEELIKFGEKYDLMIQESISQYLSKQQNDAPVALSPLDIAEILGHKEIVELIKNRPCSNPSNSMYSLFSSVQKRESVENITQISEVPRMRVELNGG</sequence>
<accession>A0A078KZ63</accession>
<dbReference type="InterPro" id="IPR027417">
    <property type="entry name" value="P-loop_NTPase"/>
</dbReference>
<evidence type="ECO:0000256" key="4">
    <source>
        <dbReference type="ARBA" id="ARBA00022806"/>
    </source>
</evidence>
<evidence type="ECO:0000256" key="7">
    <source>
        <dbReference type="PROSITE-ProRule" id="PRU00023"/>
    </source>
</evidence>
<keyword evidence="5" id="KW-0067">ATP-binding</keyword>
<dbReference type="InterPro" id="IPR002110">
    <property type="entry name" value="Ankyrin_rpt"/>
</dbReference>
<evidence type="ECO:0000256" key="2">
    <source>
        <dbReference type="ARBA" id="ARBA00022741"/>
    </source>
</evidence>
<dbReference type="OrthoDB" id="5654420at2"/>
<dbReference type="PROSITE" id="PS50297">
    <property type="entry name" value="ANK_REP_REGION"/>
    <property type="match status" value="9"/>
</dbReference>
<feature type="repeat" description="ANK" evidence="7">
    <location>
        <begin position="869"/>
        <end position="901"/>
    </location>
</feature>
<dbReference type="GO" id="GO:0016740">
    <property type="term" value="F:transferase activity"/>
    <property type="evidence" value="ECO:0007669"/>
    <property type="project" value="UniProtKB-KW"/>
</dbReference>
<dbReference type="RefSeq" id="WP_043874756.1">
    <property type="nucleotide sequence ID" value="NZ_CCVW01000003.1"/>
</dbReference>
<proteinExistence type="predicted"/>
<keyword evidence="3" id="KW-0378">Hydrolase</keyword>
<feature type="repeat" description="ANK" evidence="7">
    <location>
        <begin position="902"/>
        <end position="924"/>
    </location>
</feature>
<dbReference type="InterPro" id="IPR036770">
    <property type="entry name" value="Ankyrin_rpt-contain_sf"/>
</dbReference>
<dbReference type="PANTHER" id="PTHR24126">
    <property type="entry name" value="ANKYRIN REPEAT, PH AND SEC7 DOMAIN CONTAINING PROTEIN SECG-RELATED"/>
    <property type="match status" value="1"/>
</dbReference>
<feature type="repeat" description="ANK" evidence="7">
    <location>
        <begin position="1204"/>
        <end position="1236"/>
    </location>
</feature>
<keyword evidence="4" id="KW-0347">Helicase</keyword>
<feature type="repeat" description="ANK" evidence="7">
    <location>
        <begin position="1137"/>
        <end position="1169"/>
    </location>
</feature>
<feature type="repeat" description="ANK" evidence="7">
    <location>
        <begin position="1003"/>
        <end position="1035"/>
    </location>
</feature>
<dbReference type="PROSITE" id="PS50088">
    <property type="entry name" value="ANK_REPEAT"/>
    <property type="match status" value="13"/>
</dbReference>
<dbReference type="Proteomes" id="UP000044071">
    <property type="component" value="Unassembled WGS sequence"/>
</dbReference>
<evidence type="ECO:0000256" key="6">
    <source>
        <dbReference type="ARBA" id="ARBA00023043"/>
    </source>
</evidence>
<keyword evidence="2" id="KW-0547">Nucleotide-binding</keyword>
<organism evidence="10 11">
    <name type="scientific">Legionella massiliensis</name>
    <dbReference type="NCBI Taxonomy" id="1034943"/>
    <lineage>
        <taxon>Bacteria</taxon>
        <taxon>Pseudomonadati</taxon>
        <taxon>Pseudomonadota</taxon>
        <taxon>Gammaproteobacteria</taxon>
        <taxon>Legionellales</taxon>
        <taxon>Legionellaceae</taxon>
        <taxon>Legionella</taxon>
    </lineage>
</organism>
<dbReference type="EMBL" id="CCSB01000003">
    <property type="protein sequence ID" value="CDZ78226.1"/>
    <property type="molecule type" value="Genomic_DNA"/>
</dbReference>
<evidence type="ECO:0000256" key="5">
    <source>
        <dbReference type="ARBA" id="ARBA00022840"/>
    </source>
</evidence>
<dbReference type="STRING" id="1034943.BN59_02534"/>
<dbReference type="PANTHER" id="PTHR24126:SF14">
    <property type="entry name" value="ANK_REP_REGION DOMAIN-CONTAINING PROTEIN"/>
    <property type="match status" value="1"/>
</dbReference>
<evidence type="ECO:0000256" key="8">
    <source>
        <dbReference type="SAM" id="MobiDB-lite"/>
    </source>
</evidence>
<dbReference type="Gene3D" id="1.25.40.20">
    <property type="entry name" value="Ankyrin repeat-containing domain"/>
    <property type="match status" value="4"/>
</dbReference>
<evidence type="ECO:0000313" key="11">
    <source>
        <dbReference type="Proteomes" id="UP000044071"/>
    </source>
</evidence>
<dbReference type="Pfam" id="PF00023">
    <property type="entry name" value="Ank"/>
    <property type="match status" value="1"/>
</dbReference>
<gene>
    <name evidence="10" type="primary">ankX_5</name>
    <name evidence="10" type="ORF">BN59_02534</name>
</gene>
<feature type="domain" description="UvrD-like helicase ATP-binding" evidence="9">
    <location>
        <begin position="145"/>
        <end position="381"/>
    </location>
</feature>
<dbReference type="eggNOG" id="COG0666">
    <property type="taxonomic scope" value="Bacteria"/>
</dbReference>
<dbReference type="GO" id="GO:0016787">
    <property type="term" value="F:hydrolase activity"/>
    <property type="evidence" value="ECO:0007669"/>
    <property type="project" value="UniProtKB-KW"/>
</dbReference>
<dbReference type="Pfam" id="PF12796">
    <property type="entry name" value="Ank_2"/>
    <property type="match status" value="6"/>
</dbReference>
<feature type="repeat" description="ANK" evidence="7">
    <location>
        <begin position="1170"/>
        <end position="1202"/>
    </location>
</feature>
<feature type="repeat" description="ANK" evidence="7">
    <location>
        <begin position="1070"/>
        <end position="1102"/>
    </location>
</feature>
<dbReference type="SMART" id="SM00248">
    <property type="entry name" value="ANK"/>
    <property type="match status" value="18"/>
</dbReference>
<name>A0A078KZ63_9GAMM</name>
<protein>
    <submittedName>
        <fullName evidence="10">Phosphocholine transferase AnkX</fullName>
    </submittedName>
</protein>
<keyword evidence="6 7" id="KW-0040">ANK repeat</keyword>
<dbReference type="eggNOG" id="COG0210">
    <property type="taxonomic scope" value="Bacteria"/>
</dbReference>
<keyword evidence="10" id="KW-0808">Transferase</keyword>
<dbReference type="GO" id="GO:0004386">
    <property type="term" value="F:helicase activity"/>
    <property type="evidence" value="ECO:0007669"/>
    <property type="project" value="UniProtKB-KW"/>
</dbReference>
<dbReference type="SUPFAM" id="SSF48403">
    <property type="entry name" value="Ankyrin repeat"/>
    <property type="match status" value="2"/>
</dbReference>
<dbReference type="Pfam" id="PF00580">
    <property type="entry name" value="UvrD-helicase"/>
    <property type="match status" value="1"/>
</dbReference>
<dbReference type="Gene3D" id="3.40.50.300">
    <property type="entry name" value="P-loop containing nucleotide triphosphate hydrolases"/>
    <property type="match status" value="2"/>
</dbReference>
<reference evidence="10 11" key="1">
    <citation type="submission" date="2014-06" db="EMBL/GenBank/DDBJ databases">
        <authorList>
            <person name="Urmite Genomes Urmite Genomes"/>
        </authorList>
    </citation>
    <scope>NUCLEOTIDE SEQUENCE [LARGE SCALE GENOMIC DNA]</scope>
</reference>
<dbReference type="SUPFAM" id="SSF52540">
    <property type="entry name" value="P-loop containing nucleoside triphosphate hydrolases"/>
    <property type="match status" value="1"/>
</dbReference>
<feature type="repeat" description="ANK" evidence="7">
    <location>
        <begin position="1237"/>
        <end position="1269"/>
    </location>
</feature>
<keyword evidence="1" id="KW-0677">Repeat</keyword>
<feature type="region of interest" description="Disordered" evidence="8">
    <location>
        <begin position="527"/>
        <end position="547"/>
    </location>
</feature>
<feature type="repeat" description="ANK" evidence="7">
    <location>
        <begin position="1036"/>
        <end position="1068"/>
    </location>
</feature>
<feature type="compositionally biased region" description="Polar residues" evidence="8">
    <location>
        <begin position="690"/>
        <end position="702"/>
    </location>
</feature>
<dbReference type="GO" id="GO:0005524">
    <property type="term" value="F:ATP binding"/>
    <property type="evidence" value="ECO:0007669"/>
    <property type="project" value="UniProtKB-KW"/>
</dbReference>
<feature type="repeat" description="ANK" evidence="7">
    <location>
        <begin position="1103"/>
        <end position="1126"/>
    </location>
</feature>
<evidence type="ECO:0000256" key="1">
    <source>
        <dbReference type="ARBA" id="ARBA00022737"/>
    </source>
</evidence>
<feature type="repeat" description="ANK" evidence="7">
    <location>
        <begin position="1338"/>
        <end position="1370"/>
    </location>
</feature>
<evidence type="ECO:0000313" key="10">
    <source>
        <dbReference type="EMBL" id="CDZ78226.1"/>
    </source>
</evidence>
<feature type="region of interest" description="Disordered" evidence="8">
    <location>
        <begin position="650"/>
        <end position="702"/>
    </location>
</feature>
<feature type="compositionally biased region" description="Low complexity" evidence="8">
    <location>
        <begin position="650"/>
        <end position="660"/>
    </location>
</feature>
<keyword evidence="11" id="KW-1185">Reference proteome</keyword>
<evidence type="ECO:0000256" key="3">
    <source>
        <dbReference type="ARBA" id="ARBA00022801"/>
    </source>
</evidence>